<evidence type="ECO:0000313" key="5">
    <source>
        <dbReference type="EMBL" id="GAA4322673.1"/>
    </source>
</evidence>
<dbReference type="PANTHER" id="PTHR43537">
    <property type="entry name" value="TRANSCRIPTIONAL REGULATOR, GNTR FAMILY"/>
    <property type="match status" value="1"/>
</dbReference>
<dbReference type="EMBL" id="BAABFO010000001">
    <property type="protein sequence ID" value="GAA4322673.1"/>
    <property type="molecule type" value="Genomic_DNA"/>
</dbReference>
<dbReference type="CDD" id="cd07377">
    <property type="entry name" value="WHTH_GntR"/>
    <property type="match status" value="1"/>
</dbReference>
<sequence length="237" mass="26806">MKTELATTRARRPARAEGQGLRLGEAAYQEIKRKIVSNEFAPNYQLTEGRLAELLGMSRTPVHEALVRLEKEGLIENIPRHGMRVLPISAHEMLEIYQVLTALESAAIELIVRRPDAADAVASLRKEIDAMDRASEAQDMAAWAAADARFHRKFFELCGNGHLMQIGLASREQVDRARMLTLPMRDTTIRSNQAHRELVRLMERGDAELAALSHKKHRERVTVELTEILRRFQGIGL</sequence>
<evidence type="ECO:0000256" key="1">
    <source>
        <dbReference type="ARBA" id="ARBA00023015"/>
    </source>
</evidence>
<evidence type="ECO:0000256" key="3">
    <source>
        <dbReference type="ARBA" id="ARBA00023163"/>
    </source>
</evidence>
<dbReference type="InterPro" id="IPR008920">
    <property type="entry name" value="TF_FadR/GntR_C"/>
</dbReference>
<dbReference type="PANTHER" id="PTHR43537:SF45">
    <property type="entry name" value="GNTR FAMILY REGULATORY PROTEIN"/>
    <property type="match status" value="1"/>
</dbReference>
<dbReference type="SUPFAM" id="SSF46785">
    <property type="entry name" value="Winged helix' DNA-binding domain"/>
    <property type="match status" value="1"/>
</dbReference>
<evidence type="ECO:0000259" key="4">
    <source>
        <dbReference type="PROSITE" id="PS50949"/>
    </source>
</evidence>
<dbReference type="SMART" id="SM00345">
    <property type="entry name" value="HTH_GNTR"/>
    <property type="match status" value="1"/>
</dbReference>
<dbReference type="Pfam" id="PF00392">
    <property type="entry name" value="GntR"/>
    <property type="match status" value="1"/>
</dbReference>
<dbReference type="InterPro" id="IPR036390">
    <property type="entry name" value="WH_DNA-bd_sf"/>
</dbReference>
<dbReference type="RefSeq" id="WP_345245565.1">
    <property type="nucleotide sequence ID" value="NZ_BAABFO010000001.1"/>
</dbReference>
<evidence type="ECO:0000256" key="2">
    <source>
        <dbReference type="ARBA" id="ARBA00023125"/>
    </source>
</evidence>
<keyword evidence="6" id="KW-1185">Reference proteome</keyword>
<name>A0ABP8GE49_9BURK</name>
<keyword evidence="1" id="KW-0805">Transcription regulation</keyword>
<dbReference type="SMART" id="SM00895">
    <property type="entry name" value="FCD"/>
    <property type="match status" value="1"/>
</dbReference>
<keyword evidence="2" id="KW-0238">DNA-binding</keyword>
<dbReference type="PROSITE" id="PS50949">
    <property type="entry name" value="HTH_GNTR"/>
    <property type="match status" value="1"/>
</dbReference>
<dbReference type="Gene3D" id="1.10.10.10">
    <property type="entry name" value="Winged helix-like DNA-binding domain superfamily/Winged helix DNA-binding domain"/>
    <property type="match status" value="1"/>
</dbReference>
<proteinExistence type="predicted"/>
<dbReference type="Proteomes" id="UP001501671">
    <property type="component" value="Unassembled WGS sequence"/>
</dbReference>
<dbReference type="InterPro" id="IPR036388">
    <property type="entry name" value="WH-like_DNA-bd_sf"/>
</dbReference>
<feature type="domain" description="HTH gntR-type" evidence="4">
    <location>
        <begin position="21"/>
        <end position="88"/>
    </location>
</feature>
<reference evidence="6" key="1">
    <citation type="journal article" date="2019" name="Int. J. Syst. Evol. Microbiol.">
        <title>The Global Catalogue of Microorganisms (GCM) 10K type strain sequencing project: providing services to taxonomists for standard genome sequencing and annotation.</title>
        <authorList>
            <consortium name="The Broad Institute Genomics Platform"/>
            <consortium name="The Broad Institute Genome Sequencing Center for Infectious Disease"/>
            <person name="Wu L."/>
            <person name="Ma J."/>
        </authorList>
    </citation>
    <scope>NUCLEOTIDE SEQUENCE [LARGE SCALE GENOMIC DNA]</scope>
    <source>
        <strain evidence="6">JCM 17666</strain>
    </source>
</reference>
<organism evidence="5 6">
    <name type="scientific">Pigmentiphaga soli</name>
    <dbReference type="NCBI Taxonomy" id="1007095"/>
    <lineage>
        <taxon>Bacteria</taxon>
        <taxon>Pseudomonadati</taxon>
        <taxon>Pseudomonadota</taxon>
        <taxon>Betaproteobacteria</taxon>
        <taxon>Burkholderiales</taxon>
        <taxon>Alcaligenaceae</taxon>
        <taxon>Pigmentiphaga</taxon>
    </lineage>
</organism>
<dbReference type="Gene3D" id="1.20.120.530">
    <property type="entry name" value="GntR ligand-binding domain-like"/>
    <property type="match status" value="1"/>
</dbReference>
<dbReference type="InterPro" id="IPR011711">
    <property type="entry name" value="GntR_C"/>
</dbReference>
<evidence type="ECO:0000313" key="6">
    <source>
        <dbReference type="Proteomes" id="UP001501671"/>
    </source>
</evidence>
<dbReference type="PRINTS" id="PR00035">
    <property type="entry name" value="HTHGNTR"/>
</dbReference>
<gene>
    <name evidence="5" type="ORF">GCM10023144_02860</name>
</gene>
<dbReference type="Pfam" id="PF07729">
    <property type="entry name" value="FCD"/>
    <property type="match status" value="1"/>
</dbReference>
<dbReference type="SUPFAM" id="SSF48008">
    <property type="entry name" value="GntR ligand-binding domain-like"/>
    <property type="match status" value="1"/>
</dbReference>
<accession>A0ABP8GE49</accession>
<keyword evidence="3" id="KW-0804">Transcription</keyword>
<comment type="caution">
    <text evidence="5">The sequence shown here is derived from an EMBL/GenBank/DDBJ whole genome shotgun (WGS) entry which is preliminary data.</text>
</comment>
<dbReference type="InterPro" id="IPR000524">
    <property type="entry name" value="Tscrpt_reg_HTH_GntR"/>
</dbReference>
<protein>
    <submittedName>
        <fullName evidence="5">GntR family transcriptional regulator</fullName>
    </submittedName>
</protein>